<dbReference type="AlphaFoldDB" id="A0AAV4M9D9"/>
<evidence type="ECO:0000313" key="2">
    <source>
        <dbReference type="EMBL" id="GIX68006.1"/>
    </source>
</evidence>
<dbReference type="Proteomes" id="UP001054945">
    <property type="component" value="Unassembled WGS sequence"/>
</dbReference>
<proteinExistence type="predicted"/>
<organism evidence="2 3">
    <name type="scientific">Caerostris extrusa</name>
    <name type="common">Bark spider</name>
    <name type="synonym">Caerostris bankana</name>
    <dbReference type="NCBI Taxonomy" id="172846"/>
    <lineage>
        <taxon>Eukaryota</taxon>
        <taxon>Metazoa</taxon>
        <taxon>Ecdysozoa</taxon>
        <taxon>Arthropoda</taxon>
        <taxon>Chelicerata</taxon>
        <taxon>Arachnida</taxon>
        <taxon>Araneae</taxon>
        <taxon>Araneomorphae</taxon>
        <taxon>Entelegynae</taxon>
        <taxon>Araneoidea</taxon>
        <taxon>Araneidae</taxon>
        <taxon>Caerostris</taxon>
    </lineage>
</organism>
<name>A0AAV4M9D9_CAEEX</name>
<evidence type="ECO:0000313" key="3">
    <source>
        <dbReference type="Proteomes" id="UP001054945"/>
    </source>
</evidence>
<keyword evidence="3" id="KW-1185">Reference proteome</keyword>
<reference evidence="2 3" key="1">
    <citation type="submission" date="2021-06" db="EMBL/GenBank/DDBJ databases">
        <title>Caerostris extrusa draft genome.</title>
        <authorList>
            <person name="Kono N."/>
            <person name="Arakawa K."/>
        </authorList>
    </citation>
    <scope>NUCLEOTIDE SEQUENCE [LARGE SCALE GENOMIC DNA]</scope>
</reference>
<accession>A0AAV4M9D9</accession>
<protein>
    <submittedName>
        <fullName evidence="2">Uncharacterized protein</fullName>
    </submittedName>
</protein>
<evidence type="ECO:0000256" key="1">
    <source>
        <dbReference type="SAM" id="MobiDB-lite"/>
    </source>
</evidence>
<feature type="region of interest" description="Disordered" evidence="1">
    <location>
        <begin position="71"/>
        <end position="95"/>
    </location>
</feature>
<sequence length="95" mass="10624">MCSSNENCGTRNKTKKTICNSSKLVSRVLFAPKIDESEQVDNSGHLFPPSFLPHPLATFVCATNLVQVISRKPEGGNGEGWRIEKTKRSKHHHQH</sequence>
<gene>
    <name evidence="2" type="ORF">CEXT_194971</name>
</gene>
<comment type="caution">
    <text evidence="2">The sequence shown here is derived from an EMBL/GenBank/DDBJ whole genome shotgun (WGS) entry which is preliminary data.</text>
</comment>
<dbReference type="EMBL" id="BPLR01001917">
    <property type="protein sequence ID" value="GIX68006.1"/>
    <property type="molecule type" value="Genomic_DNA"/>
</dbReference>